<gene>
    <name evidence="6" type="ORF">A3G90_03500</name>
</gene>
<keyword evidence="3 4" id="KW-0648">Protein biosynthesis</keyword>
<dbReference type="AlphaFoldDB" id="A0A1F6FGW2"/>
<comment type="caution">
    <text evidence="6">The sequence shown here is derived from an EMBL/GenBank/DDBJ whole genome shotgun (WGS) entry which is preliminary data.</text>
</comment>
<dbReference type="InterPro" id="IPR012340">
    <property type="entry name" value="NA-bd_OB-fold"/>
</dbReference>
<evidence type="ECO:0000259" key="5">
    <source>
        <dbReference type="PROSITE" id="PS50832"/>
    </source>
</evidence>
<dbReference type="PANTHER" id="PTHR33370:SF1">
    <property type="entry name" value="TRANSLATION INITIATION FACTOR IF-1, CHLOROPLASTIC"/>
    <property type="match status" value="1"/>
</dbReference>
<dbReference type="GO" id="GO:0003723">
    <property type="term" value="F:RNA binding"/>
    <property type="evidence" value="ECO:0007669"/>
    <property type="project" value="InterPro"/>
</dbReference>
<evidence type="ECO:0000256" key="4">
    <source>
        <dbReference type="PROSITE-ProRule" id="PRU00181"/>
    </source>
</evidence>
<keyword evidence="2 4" id="KW-0396">Initiation factor</keyword>
<organism evidence="6 7">
    <name type="scientific">Candidatus Kaiserbacteria bacterium RIFCSPLOWO2_12_FULL_45_26</name>
    <dbReference type="NCBI Taxonomy" id="1798525"/>
    <lineage>
        <taxon>Bacteria</taxon>
        <taxon>Candidatus Kaiseribacteriota</taxon>
    </lineage>
</organism>
<dbReference type="SUPFAM" id="SSF50249">
    <property type="entry name" value="Nucleic acid-binding proteins"/>
    <property type="match status" value="1"/>
</dbReference>
<sequence length="75" mass="8454">MDHQELSTKDELAYGIVEEALPNAFFRVVLDDTKGEVIAYLAGKMRKFRIRVLVGDKVGMVLDPYGGKARITKRL</sequence>
<dbReference type="EMBL" id="MFMM01000001">
    <property type="protein sequence ID" value="OGG85100.1"/>
    <property type="molecule type" value="Genomic_DNA"/>
</dbReference>
<dbReference type="STRING" id="1798525.A3G90_03500"/>
<dbReference type="InterPro" id="IPR006196">
    <property type="entry name" value="RNA-binding_domain_S1_IF1"/>
</dbReference>
<dbReference type="Gene3D" id="2.40.50.140">
    <property type="entry name" value="Nucleic acid-binding proteins"/>
    <property type="match status" value="1"/>
</dbReference>
<feature type="domain" description="S1-like" evidence="5">
    <location>
        <begin position="2"/>
        <end position="75"/>
    </location>
</feature>
<evidence type="ECO:0000256" key="1">
    <source>
        <dbReference type="ARBA" id="ARBA00010939"/>
    </source>
</evidence>
<evidence type="ECO:0000256" key="2">
    <source>
        <dbReference type="ARBA" id="ARBA00022540"/>
    </source>
</evidence>
<reference evidence="6 7" key="1">
    <citation type="journal article" date="2016" name="Nat. Commun.">
        <title>Thousands of microbial genomes shed light on interconnected biogeochemical processes in an aquifer system.</title>
        <authorList>
            <person name="Anantharaman K."/>
            <person name="Brown C.T."/>
            <person name="Hug L.A."/>
            <person name="Sharon I."/>
            <person name="Castelle C.J."/>
            <person name="Probst A.J."/>
            <person name="Thomas B.C."/>
            <person name="Singh A."/>
            <person name="Wilkins M.J."/>
            <person name="Karaoz U."/>
            <person name="Brodie E.L."/>
            <person name="Williams K.H."/>
            <person name="Hubbard S.S."/>
            <person name="Banfield J.F."/>
        </authorList>
    </citation>
    <scope>NUCLEOTIDE SEQUENCE [LARGE SCALE GENOMIC DNA]</scope>
</reference>
<accession>A0A1F6FGW2</accession>
<evidence type="ECO:0000313" key="7">
    <source>
        <dbReference type="Proteomes" id="UP000177325"/>
    </source>
</evidence>
<protein>
    <recommendedName>
        <fullName evidence="5">S1-like domain-containing protein</fullName>
    </recommendedName>
</protein>
<name>A0A1F6FGW2_9BACT</name>
<proteinExistence type="inferred from homology"/>
<dbReference type="PROSITE" id="PS50832">
    <property type="entry name" value="S1_IF1_TYPE"/>
    <property type="match status" value="1"/>
</dbReference>
<dbReference type="GO" id="GO:0043022">
    <property type="term" value="F:ribosome binding"/>
    <property type="evidence" value="ECO:0007669"/>
    <property type="project" value="TreeGrafter"/>
</dbReference>
<evidence type="ECO:0000256" key="3">
    <source>
        <dbReference type="ARBA" id="ARBA00022917"/>
    </source>
</evidence>
<dbReference type="InterPro" id="IPR004368">
    <property type="entry name" value="TIF_IF1"/>
</dbReference>
<dbReference type="GO" id="GO:0003743">
    <property type="term" value="F:translation initiation factor activity"/>
    <property type="evidence" value="ECO:0007669"/>
    <property type="project" value="UniProtKB-UniRule"/>
</dbReference>
<comment type="similarity">
    <text evidence="1">Belongs to the IF-1 family.</text>
</comment>
<dbReference type="Pfam" id="PF01176">
    <property type="entry name" value="eIF-1a"/>
    <property type="match status" value="1"/>
</dbReference>
<dbReference type="GO" id="GO:0005829">
    <property type="term" value="C:cytosol"/>
    <property type="evidence" value="ECO:0007669"/>
    <property type="project" value="TreeGrafter"/>
</dbReference>
<evidence type="ECO:0000313" key="6">
    <source>
        <dbReference type="EMBL" id="OGG85100.1"/>
    </source>
</evidence>
<dbReference type="Proteomes" id="UP000177325">
    <property type="component" value="Unassembled WGS sequence"/>
</dbReference>
<dbReference type="PANTHER" id="PTHR33370">
    <property type="entry name" value="TRANSLATION INITIATION FACTOR IF-1, CHLOROPLASTIC"/>
    <property type="match status" value="1"/>
</dbReference>